<comment type="similarity">
    <text evidence="1">Belongs to the type-B carboxylesterase/lipase family.</text>
</comment>
<dbReference type="Gene3D" id="3.40.50.1820">
    <property type="entry name" value="alpha/beta hydrolase"/>
    <property type="match status" value="1"/>
</dbReference>
<dbReference type="AlphaFoldDB" id="A0A669EQW6"/>
<evidence type="ECO:0000259" key="2">
    <source>
        <dbReference type="Pfam" id="PF00135"/>
    </source>
</evidence>
<reference evidence="4" key="1">
    <citation type="submission" date="2012-01" db="EMBL/GenBank/DDBJ databases">
        <title>The Genome Sequence of Oreochromis niloticus (Nile Tilapia).</title>
        <authorList>
            <consortium name="Broad Institute Genome Assembly Team"/>
            <consortium name="Broad Institute Sequencing Platform"/>
            <person name="Di Palma F."/>
            <person name="Johnson J."/>
            <person name="Lander E.S."/>
            <person name="Lindblad-Toh K."/>
        </authorList>
    </citation>
    <scope>NUCLEOTIDE SEQUENCE [LARGE SCALE GENOMIC DNA]</scope>
</reference>
<dbReference type="Proteomes" id="UP000005207">
    <property type="component" value="Linkage group LG7"/>
</dbReference>
<dbReference type="SUPFAM" id="SSF53474">
    <property type="entry name" value="alpha/beta-Hydrolases"/>
    <property type="match status" value="1"/>
</dbReference>
<accession>A0A669EQW6</accession>
<keyword evidence="4" id="KW-1185">Reference proteome</keyword>
<proteinExistence type="inferred from homology"/>
<reference evidence="3" key="3">
    <citation type="submission" date="2025-09" db="UniProtKB">
        <authorList>
            <consortium name="Ensembl"/>
        </authorList>
    </citation>
    <scope>IDENTIFICATION</scope>
</reference>
<gene>
    <name evidence="3" type="primary">LOC100706256</name>
</gene>
<evidence type="ECO:0000256" key="1">
    <source>
        <dbReference type="ARBA" id="ARBA00005964"/>
    </source>
</evidence>
<protein>
    <recommendedName>
        <fullName evidence="2">Carboxylesterase type B domain-containing protein</fullName>
    </recommendedName>
</protein>
<evidence type="ECO:0000313" key="3">
    <source>
        <dbReference type="Ensembl" id="ENSONIP00000073789.1"/>
    </source>
</evidence>
<name>A0A669EQW6_ORENI</name>
<dbReference type="InterPro" id="IPR029058">
    <property type="entry name" value="AB_hydrolase_fold"/>
</dbReference>
<dbReference type="InterPro" id="IPR002018">
    <property type="entry name" value="CarbesteraseB"/>
</dbReference>
<dbReference type="GeneTree" id="ENSGT00940000166187"/>
<dbReference type="InParanoid" id="A0A669EQW6"/>
<feature type="domain" description="Carboxylesterase type B" evidence="2">
    <location>
        <begin position="29"/>
        <end position="262"/>
    </location>
</feature>
<dbReference type="Ensembl" id="ENSONIT00000076715.1">
    <property type="protein sequence ID" value="ENSONIP00000073789.1"/>
    <property type="gene ID" value="ENSONIG00000034024.1"/>
</dbReference>
<reference evidence="3" key="2">
    <citation type="submission" date="2025-08" db="UniProtKB">
        <authorList>
            <consortium name="Ensembl"/>
        </authorList>
    </citation>
    <scope>IDENTIFICATION</scope>
</reference>
<dbReference type="KEGG" id="onl:100706256"/>
<evidence type="ECO:0000313" key="4">
    <source>
        <dbReference type="Proteomes" id="UP000005207"/>
    </source>
</evidence>
<dbReference type="PANTHER" id="PTHR43903">
    <property type="entry name" value="NEUROLIGIN"/>
    <property type="match status" value="1"/>
</dbReference>
<dbReference type="Pfam" id="PF00135">
    <property type="entry name" value="COesterase"/>
    <property type="match status" value="1"/>
</dbReference>
<dbReference type="OrthoDB" id="3200163at2759"/>
<sequence>MEAFKHSQLANSSFLYPFDLCWKSSTVTSVQMKIFLGAVVDGEFLTDLGEALLQKHEVLKVPVLMGITNHEFGWILPQSFAAPGWENGMNREAVLAVVNMFNPPGASFANNLIVDEYLQDAKTPEEIRDGFTEIMGDLLMTLPVVRVAGYHSDVGVPVYMYEFVYQAEIYKQNRPSFVKADHADDVGLMFSGCFWNGNIKILGNITKEDERFCRTMMSYWANFVRSGSPNGPGLVSWPPYNRQKQEYMELGPTQTVKQKLRNCLIKIIKVTANDARHPQRHTYKSDLVTSRVSSSGCKHRVTPLSLSCQNIKLQRQTCTT</sequence>
<organism evidence="3 4">
    <name type="scientific">Oreochromis niloticus</name>
    <name type="common">Nile tilapia</name>
    <name type="synonym">Tilapia nilotica</name>
    <dbReference type="NCBI Taxonomy" id="8128"/>
    <lineage>
        <taxon>Eukaryota</taxon>
        <taxon>Metazoa</taxon>
        <taxon>Chordata</taxon>
        <taxon>Craniata</taxon>
        <taxon>Vertebrata</taxon>
        <taxon>Euteleostomi</taxon>
        <taxon>Actinopterygii</taxon>
        <taxon>Neopterygii</taxon>
        <taxon>Teleostei</taxon>
        <taxon>Neoteleostei</taxon>
        <taxon>Acanthomorphata</taxon>
        <taxon>Ovalentaria</taxon>
        <taxon>Cichlomorphae</taxon>
        <taxon>Cichliformes</taxon>
        <taxon>Cichlidae</taxon>
        <taxon>African cichlids</taxon>
        <taxon>Pseudocrenilabrinae</taxon>
        <taxon>Oreochromini</taxon>
        <taxon>Oreochromis</taxon>
    </lineage>
</organism>
<dbReference type="GeneID" id="100706256"/>
<dbReference type="InterPro" id="IPR051093">
    <property type="entry name" value="Neuroligin/BSAL"/>
</dbReference>